<keyword evidence="4 7" id="KW-0436">Ligase</keyword>
<dbReference type="EC" id="6.1.1.21" evidence="4"/>
<dbReference type="PANTHER" id="PTHR43707:SF1">
    <property type="entry name" value="HISTIDINE--TRNA LIGASE, MITOCHONDRIAL-RELATED"/>
    <property type="match status" value="1"/>
</dbReference>
<dbReference type="InterPro" id="IPR004516">
    <property type="entry name" value="HisRS/HisZ"/>
</dbReference>
<comment type="catalytic activity">
    <reaction evidence="3 4">
        <text>tRNA(His) + L-histidine + ATP = L-histidyl-tRNA(His) + AMP + diphosphate + H(+)</text>
        <dbReference type="Rhea" id="RHEA:17313"/>
        <dbReference type="Rhea" id="RHEA-COMP:9665"/>
        <dbReference type="Rhea" id="RHEA-COMP:9689"/>
        <dbReference type="ChEBI" id="CHEBI:15378"/>
        <dbReference type="ChEBI" id="CHEBI:30616"/>
        <dbReference type="ChEBI" id="CHEBI:33019"/>
        <dbReference type="ChEBI" id="CHEBI:57595"/>
        <dbReference type="ChEBI" id="CHEBI:78442"/>
        <dbReference type="ChEBI" id="CHEBI:78527"/>
        <dbReference type="ChEBI" id="CHEBI:456215"/>
        <dbReference type="EC" id="6.1.1.21"/>
    </reaction>
</comment>
<feature type="binding site" evidence="5">
    <location>
        <position position="124"/>
    </location>
    <ligand>
        <name>L-histidine</name>
        <dbReference type="ChEBI" id="CHEBI:57595"/>
    </ligand>
</feature>
<dbReference type="GO" id="GO:0004821">
    <property type="term" value="F:histidine-tRNA ligase activity"/>
    <property type="evidence" value="ECO:0007669"/>
    <property type="project" value="UniProtKB-UniRule"/>
</dbReference>
<keyword evidence="2 4" id="KW-0547">Nucleotide-binding</keyword>
<dbReference type="EMBL" id="LT622864">
    <property type="protein sequence ID" value="SCW21648.1"/>
    <property type="molecule type" value="Genomic_DNA"/>
</dbReference>
<dbReference type="SUPFAM" id="SSF52954">
    <property type="entry name" value="Class II aaRS ABD-related"/>
    <property type="match status" value="1"/>
</dbReference>
<dbReference type="InterPro" id="IPR006195">
    <property type="entry name" value="aa-tRNA-synth_II"/>
</dbReference>
<dbReference type="GeneID" id="29998584"/>
<geneLocation type="chloroplast" evidence="7"/>
<dbReference type="HAMAP" id="MF_00127">
    <property type="entry name" value="His_tRNA_synth"/>
    <property type="match status" value="1"/>
</dbReference>
<dbReference type="PROSITE" id="PS50862">
    <property type="entry name" value="AA_TRNA_LIGASE_II"/>
    <property type="match status" value="1"/>
</dbReference>
<keyword evidence="7" id="KW-0934">Plastid</keyword>
<sequence length="432" mass="50652">MQSLRGMHDILPEDIKYWQYIYNVALTTFNIANYQEIRTPMLEDTLLFQRSIGLNTDIINKEMYSFIDNNNRSISLRPEGTASIARAIIQHKLCEKQISQKLWYFGPMFRYERPQYGRQRQFHQLGLEYYGHDNPSVDAEIIYLATNLLKKLSCDTYRLEINSIGNLSARLKYEQKLTEYLNHYYNDLDNDSKIKIKTNPIKILDSKNQNTQNILQNAPSLYEFLEIKSMKRFELIQENLKNLDINFIINHNLVRGLDYYNDTVFEIKTEELGTQDTICGGGRYDELTQQIGGKPIASVGWGIGIERLLLIMKNKIKLSNQDICIYIAPQNDTSLTYSLKIIPLLHKYQLKYEIDFNCSSLKKQIQKANRKNAIICIIIGDNEVNHNLITIKWLKEFRQTIYHWQEIDKLLQNISKQFSFSKQPNIEITQGS</sequence>
<dbReference type="NCBIfam" id="TIGR00442">
    <property type="entry name" value="hisS"/>
    <property type="match status" value="1"/>
</dbReference>
<gene>
    <name evidence="7" type="primary">syh</name>
    <name evidence="4" type="synonym">hisS</name>
    <name evidence="7" type="ORF">HV04060_234</name>
</gene>
<dbReference type="InterPro" id="IPR004154">
    <property type="entry name" value="Anticodon-bd"/>
</dbReference>
<reference evidence="7" key="1">
    <citation type="submission" date="2016-10" db="EMBL/GenBank/DDBJ databases">
        <title>Chloroplast genomes as a tool to resolve red algal phylogenies: a case study in the Nemaliales.</title>
        <authorList>
            <person name="Costa J.F."/>
            <person name="Lin S.M."/>
            <person name="Macaya E.C."/>
            <person name="Fernandez-Garcia C."/>
            <person name="Verbruggen H."/>
        </authorList>
    </citation>
    <scope>NUCLEOTIDE SEQUENCE</scope>
    <source>
        <strain evidence="7">HV04060</strain>
    </source>
</reference>
<reference evidence="7" key="2">
    <citation type="submission" date="2016-10" db="EMBL/GenBank/DDBJ databases">
        <authorList>
            <person name="de Groot N.N."/>
        </authorList>
    </citation>
    <scope>NUCLEOTIDE SEQUENCE</scope>
    <source>
        <strain evidence="7">HV04060</strain>
    </source>
</reference>
<evidence type="ECO:0000256" key="4">
    <source>
        <dbReference type="HAMAP-Rule" id="MF_00127"/>
    </source>
</evidence>
<dbReference type="Gene3D" id="3.40.50.800">
    <property type="entry name" value="Anticodon-binding domain"/>
    <property type="match status" value="1"/>
</dbReference>
<dbReference type="AlphaFoldDB" id="A0A1G4NSK0"/>
<dbReference type="CDD" id="cd00773">
    <property type="entry name" value="HisRS-like_core"/>
    <property type="match status" value="1"/>
</dbReference>
<feature type="binding site" evidence="5">
    <location>
        <begin position="79"/>
        <end position="81"/>
    </location>
    <ligand>
        <name>L-histidine</name>
        <dbReference type="ChEBI" id="CHEBI:57595"/>
    </ligand>
</feature>
<name>A0A1G4NSK0_9FLOR</name>
<feature type="binding site" evidence="5">
    <location>
        <position position="110"/>
    </location>
    <ligand>
        <name>L-histidine</name>
        <dbReference type="ChEBI" id="CHEBI:57595"/>
    </ligand>
</feature>
<dbReference type="SUPFAM" id="SSF55681">
    <property type="entry name" value="Class II aaRS and biotin synthetases"/>
    <property type="match status" value="1"/>
</dbReference>
<dbReference type="InterPro" id="IPR045864">
    <property type="entry name" value="aa-tRNA-synth_II/BPL/LPL"/>
</dbReference>
<evidence type="ECO:0000256" key="2">
    <source>
        <dbReference type="ARBA" id="ARBA00022741"/>
    </source>
</evidence>
<dbReference type="Pfam" id="PF03129">
    <property type="entry name" value="HGTP_anticodon"/>
    <property type="match status" value="1"/>
</dbReference>
<dbReference type="GO" id="GO:0009507">
    <property type="term" value="C:chloroplast"/>
    <property type="evidence" value="ECO:0007669"/>
    <property type="project" value="UniProtKB-SubCell"/>
</dbReference>
<keyword evidence="4" id="KW-0067">ATP-binding</keyword>
<dbReference type="InterPro" id="IPR015807">
    <property type="entry name" value="His-tRNA-ligase"/>
</dbReference>
<feature type="binding site" evidence="5">
    <location>
        <begin position="259"/>
        <end position="260"/>
    </location>
    <ligand>
        <name>L-histidine</name>
        <dbReference type="ChEBI" id="CHEBI:57595"/>
    </ligand>
</feature>
<evidence type="ECO:0000256" key="3">
    <source>
        <dbReference type="ARBA" id="ARBA00047639"/>
    </source>
</evidence>
<evidence type="ECO:0000259" key="6">
    <source>
        <dbReference type="PROSITE" id="PS50862"/>
    </source>
</evidence>
<dbReference type="InterPro" id="IPR041715">
    <property type="entry name" value="HisRS-like_core"/>
</dbReference>
<feature type="binding site" evidence="5">
    <location>
        <position position="128"/>
    </location>
    <ligand>
        <name>L-histidine</name>
        <dbReference type="ChEBI" id="CHEBI:57595"/>
    </ligand>
</feature>
<evidence type="ECO:0000313" key="7">
    <source>
        <dbReference type="EMBL" id="SCW21648.1"/>
    </source>
</evidence>
<dbReference type="GO" id="GO:0005524">
    <property type="term" value="F:ATP binding"/>
    <property type="evidence" value="ECO:0007669"/>
    <property type="project" value="UniProtKB-UniRule"/>
</dbReference>
<feature type="domain" description="Aminoacyl-transfer RNA synthetases class-II family profile" evidence="6">
    <location>
        <begin position="1"/>
        <end position="343"/>
    </location>
</feature>
<organism evidence="7">
    <name type="scientific">Dichotomaria marginata</name>
    <dbReference type="NCBI Taxonomy" id="268567"/>
    <lineage>
        <taxon>Eukaryota</taxon>
        <taxon>Rhodophyta</taxon>
        <taxon>Florideophyceae</taxon>
        <taxon>Nemaliophycidae</taxon>
        <taxon>Nemaliales</taxon>
        <taxon>Galaxauraceae</taxon>
        <taxon>Dichotomaria</taxon>
    </lineage>
</organism>
<comment type="similarity">
    <text evidence="1 4">Belongs to the class-II aminoacyl-tRNA synthetase family.</text>
</comment>
<proteinExistence type="inferred from homology"/>
<dbReference type="InterPro" id="IPR036621">
    <property type="entry name" value="Anticodon-bd_dom_sf"/>
</dbReference>
<keyword evidence="7" id="KW-0150">Chloroplast</keyword>
<dbReference type="RefSeq" id="YP_009313394.1">
    <property type="nucleotide sequence ID" value="NC_031656.1"/>
</dbReference>
<keyword evidence="4" id="KW-0030">Aminoacyl-tRNA synthetase</keyword>
<dbReference type="PANTHER" id="PTHR43707">
    <property type="entry name" value="HISTIDYL-TRNA SYNTHETASE"/>
    <property type="match status" value="1"/>
</dbReference>
<dbReference type="GO" id="GO:0006427">
    <property type="term" value="P:histidyl-tRNA aminoacylation"/>
    <property type="evidence" value="ECO:0007669"/>
    <property type="project" value="UniProtKB-UniRule"/>
</dbReference>
<keyword evidence="4" id="KW-0648">Protein biosynthesis</keyword>
<dbReference type="Gene3D" id="3.30.930.10">
    <property type="entry name" value="Bira Bifunctional Protein, Domain 2"/>
    <property type="match status" value="1"/>
</dbReference>
<comment type="subcellular location">
    <subcellularLocation>
        <location evidence="4">Plastid</location>
        <location evidence="4">Chloroplast</location>
    </subcellularLocation>
</comment>
<protein>
    <recommendedName>
        <fullName evidence="4">Histidine--tRNA ligase, chloroplastic</fullName>
        <ecNumber evidence="4">6.1.1.21</ecNumber>
    </recommendedName>
    <alternativeName>
        <fullName evidence="4">Histidyl-tRNA synthetase</fullName>
        <shortName evidence="4">HisRS</shortName>
    </alternativeName>
</protein>
<evidence type="ECO:0000256" key="5">
    <source>
        <dbReference type="PIRSR" id="PIRSR001549-1"/>
    </source>
</evidence>
<dbReference type="Pfam" id="PF13393">
    <property type="entry name" value="tRNA-synt_His"/>
    <property type="match status" value="1"/>
</dbReference>
<evidence type="ECO:0000256" key="1">
    <source>
        <dbReference type="ARBA" id="ARBA00008226"/>
    </source>
</evidence>
<dbReference type="PIRSF" id="PIRSF001549">
    <property type="entry name" value="His-tRNA_synth"/>
    <property type="match status" value="1"/>
</dbReference>
<feature type="binding site" evidence="5">
    <location>
        <position position="255"/>
    </location>
    <ligand>
        <name>L-histidine</name>
        <dbReference type="ChEBI" id="CHEBI:57595"/>
    </ligand>
</feature>
<accession>A0A1G4NSK0</accession>